<dbReference type="Pfam" id="PF00134">
    <property type="entry name" value="Cyclin_N"/>
    <property type="match status" value="1"/>
</dbReference>
<evidence type="ECO:0000313" key="9">
    <source>
        <dbReference type="EMBL" id="KAL2460334.1"/>
    </source>
</evidence>
<gene>
    <name evidence="9" type="ORF">Adt_43754</name>
</gene>
<dbReference type="FunFam" id="1.10.472.10:FF:000040">
    <property type="entry name" value="D6-type cyclin"/>
    <property type="match status" value="1"/>
</dbReference>
<dbReference type="SMART" id="SM00385">
    <property type="entry name" value="CYCLIN"/>
    <property type="match status" value="1"/>
</dbReference>
<protein>
    <submittedName>
        <fullName evidence="9">Cyclin-D4-1</fullName>
    </submittedName>
</protein>
<dbReference type="InterPro" id="IPR036915">
    <property type="entry name" value="Cyclin-like_sf"/>
</dbReference>
<dbReference type="EMBL" id="JBFOLK010000014">
    <property type="protein sequence ID" value="KAL2460334.1"/>
    <property type="molecule type" value="Genomic_DNA"/>
</dbReference>
<evidence type="ECO:0000256" key="2">
    <source>
        <dbReference type="ARBA" id="ARBA00022618"/>
    </source>
</evidence>
<evidence type="ECO:0000256" key="6">
    <source>
        <dbReference type="SAM" id="MobiDB-lite"/>
    </source>
</evidence>
<accession>A0ABD1P9L4</accession>
<evidence type="ECO:0000259" key="8">
    <source>
        <dbReference type="SMART" id="SM01332"/>
    </source>
</evidence>
<reference evidence="10" key="1">
    <citation type="submission" date="2024-07" db="EMBL/GenBank/DDBJ databases">
        <title>Two chromosome-level genome assemblies of Korean endemic species Abeliophyllum distichum and Forsythia ovata (Oleaceae).</title>
        <authorList>
            <person name="Jang H."/>
        </authorList>
    </citation>
    <scope>NUCLEOTIDE SEQUENCE [LARGE SCALE GENOMIC DNA]</scope>
</reference>
<keyword evidence="10" id="KW-1185">Reference proteome</keyword>
<evidence type="ECO:0000259" key="7">
    <source>
        <dbReference type="SMART" id="SM00385"/>
    </source>
</evidence>
<dbReference type="PROSITE" id="PS00292">
    <property type="entry name" value="CYCLINS"/>
    <property type="match status" value="1"/>
</dbReference>
<sequence length="329" mass="36116">MSDLSVASLYCAEEAVDVDQSDADTSIPLPTRNQLSSFSDESFISRLLDSESHHMPHPDYLSLCADGATDLASRQDSINWILKVHAHYQFKPVTAFLSVNYIDRFLSSHSLPESGWPFQLLSVACLSLAAKMEEPYVPLLLDLQILEPRFVFDPKIIQRMELRVMATLKWRLYSVTPFDYLHYFISKLSPPGSELDPYTHILSTSSDLIVNITRAIDFLGFPPSVIAAAAVITAAGESVHSATDTFHKRTNKESVRSCHQLMEEYLVDTCPSGLKVRCIEPAASPSPVGILDAAACASCDRVSDYSASVSVSSEAEPENKPPGLSAADV</sequence>
<keyword evidence="4" id="KW-0131">Cell cycle</keyword>
<feature type="domain" description="Cyclin C-terminal" evidence="8">
    <location>
        <begin position="175"/>
        <end position="287"/>
    </location>
</feature>
<evidence type="ECO:0000256" key="4">
    <source>
        <dbReference type="ARBA" id="ARBA00023306"/>
    </source>
</evidence>
<dbReference type="PANTHER" id="PTHR10177">
    <property type="entry name" value="CYCLINS"/>
    <property type="match status" value="1"/>
</dbReference>
<dbReference type="Proteomes" id="UP001604336">
    <property type="component" value="Unassembled WGS sequence"/>
</dbReference>
<dbReference type="FunFam" id="1.10.472.10:FF:000060">
    <property type="entry name" value="D6-type cyclin"/>
    <property type="match status" value="1"/>
</dbReference>
<dbReference type="SMART" id="SM01332">
    <property type="entry name" value="Cyclin_C"/>
    <property type="match status" value="1"/>
</dbReference>
<dbReference type="Gene3D" id="1.10.472.10">
    <property type="entry name" value="Cyclin-like"/>
    <property type="match status" value="2"/>
</dbReference>
<evidence type="ECO:0000313" key="10">
    <source>
        <dbReference type="Proteomes" id="UP001604336"/>
    </source>
</evidence>
<dbReference type="AlphaFoldDB" id="A0ABD1P9L4"/>
<feature type="region of interest" description="Disordered" evidence="6">
    <location>
        <begin position="309"/>
        <end position="329"/>
    </location>
</feature>
<evidence type="ECO:0000256" key="1">
    <source>
        <dbReference type="ARBA" id="ARBA00009065"/>
    </source>
</evidence>
<dbReference type="InterPro" id="IPR013763">
    <property type="entry name" value="Cyclin-like_dom"/>
</dbReference>
<dbReference type="CDD" id="cd20544">
    <property type="entry name" value="CYCLIN_AtCycD-like_rpt2"/>
    <property type="match status" value="1"/>
</dbReference>
<dbReference type="Pfam" id="PF02984">
    <property type="entry name" value="Cyclin_C"/>
    <property type="match status" value="1"/>
</dbReference>
<dbReference type="CDD" id="cd20543">
    <property type="entry name" value="CYCLIN_AtCycD-like_rpt1"/>
    <property type="match status" value="1"/>
</dbReference>
<organism evidence="9 10">
    <name type="scientific">Abeliophyllum distichum</name>
    <dbReference type="NCBI Taxonomy" id="126358"/>
    <lineage>
        <taxon>Eukaryota</taxon>
        <taxon>Viridiplantae</taxon>
        <taxon>Streptophyta</taxon>
        <taxon>Embryophyta</taxon>
        <taxon>Tracheophyta</taxon>
        <taxon>Spermatophyta</taxon>
        <taxon>Magnoliopsida</taxon>
        <taxon>eudicotyledons</taxon>
        <taxon>Gunneridae</taxon>
        <taxon>Pentapetalae</taxon>
        <taxon>asterids</taxon>
        <taxon>lamiids</taxon>
        <taxon>Lamiales</taxon>
        <taxon>Oleaceae</taxon>
        <taxon>Forsythieae</taxon>
        <taxon>Abeliophyllum</taxon>
    </lineage>
</organism>
<comment type="similarity">
    <text evidence="1">Belongs to the cyclin family. Cyclin D subfamily.</text>
</comment>
<evidence type="ECO:0000256" key="3">
    <source>
        <dbReference type="ARBA" id="ARBA00023127"/>
    </source>
</evidence>
<name>A0ABD1P9L4_9LAMI</name>
<evidence type="ECO:0000256" key="5">
    <source>
        <dbReference type="RuleBase" id="RU000383"/>
    </source>
</evidence>
<dbReference type="InterPro" id="IPR048258">
    <property type="entry name" value="Cyclins_cyclin-box"/>
</dbReference>
<dbReference type="GO" id="GO:0051301">
    <property type="term" value="P:cell division"/>
    <property type="evidence" value="ECO:0007669"/>
    <property type="project" value="UniProtKB-KW"/>
</dbReference>
<comment type="caution">
    <text evidence="9">The sequence shown here is derived from an EMBL/GenBank/DDBJ whole genome shotgun (WGS) entry which is preliminary data.</text>
</comment>
<feature type="domain" description="Cyclin-like" evidence="7">
    <location>
        <begin position="79"/>
        <end position="166"/>
    </location>
</feature>
<dbReference type="InterPro" id="IPR039361">
    <property type="entry name" value="Cyclin"/>
</dbReference>
<dbReference type="SUPFAM" id="SSF47954">
    <property type="entry name" value="Cyclin-like"/>
    <property type="match status" value="2"/>
</dbReference>
<keyword evidence="2" id="KW-0132">Cell division</keyword>
<proteinExistence type="inferred from homology"/>
<dbReference type="InterPro" id="IPR004367">
    <property type="entry name" value="Cyclin_C-dom"/>
</dbReference>
<keyword evidence="3 5" id="KW-0195">Cyclin</keyword>
<dbReference type="InterPro" id="IPR006671">
    <property type="entry name" value="Cyclin_N"/>
</dbReference>